<dbReference type="AlphaFoldDB" id="A0A2S5TJ52"/>
<sequence>MSPRARRLLRWAVFALSLALLFAASAWLQSVTLFSPARKPLEPHHLAALGDPRGQGLRIRSHGCMGGLTPCLLVEPVAEAAPGRRGMLLRQQLSTAGVALPPYGEARGIVVLLHGRQGRKEDLLPVAERFAAAGLRSVIPDLPGHGASAFPRSGFGAAPGEAELPRQVLQELQARFALPPQPAALWGMSMGGAYAVRAAAQDPQAWKALAVVSSFDSLGAVVDRQIRRSLGPLAPLFRGTLDGIDRLRGTVDIAAVQPRDWAARVRAPAMVVHGSRDPLVPAERGRALYEALGSRDKGWIDVPGGTHDGVLVTEMPLHAQMSGWLRQRLR</sequence>
<dbReference type="PANTHER" id="PTHR43194">
    <property type="entry name" value="HYDROLASE ALPHA/BETA FOLD FAMILY"/>
    <property type="match status" value="1"/>
</dbReference>
<keyword evidence="3" id="KW-1185">Reference proteome</keyword>
<organism evidence="2 3">
    <name type="scientific">Solimonas fluminis</name>
    <dbReference type="NCBI Taxonomy" id="2086571"/>
    <lineage>
        <taxon>Bacteria</taxon>
        <taxon>Pseudomonadati</taxon>
        <taxon>Pseudomonadota</taxon>
        <taxon>Gammaproteobacteria</taxon>
        <taxon>Nevskiales</taxon>
        <taxon>Nevskiaceae</taxon>
        <taxon>Solimonas</taxon>
    </lineage>
</organism>
<evidence type="ECO:0000259" key="1">
    <source>
        <dbReference type="Pfam" id="PF12146"/>
    </source>
</evidence>
<dbReference type="Pfam" id="PF12146">
    <property type="entry name" value="Hydrolase_4"/>
    <property type="match status" value="2"/>
</dbReference>
<accession>A0A2S5TJ52</accession>
<protein>
    <recommendedName>
        <fullName evidence="1">Serine aminopeptidase S33 domain-containing protein</fullName>
    </recommendedName>
</protein>
<gene>
    <name evidence="2" type="ORF">C3942_04880</name>
</gene>
<evidence type="ECO:0000313" key="2">
    <source>
        <dbReference type="EMBL" id="PPE75014.1"/>
    </source>
</evidence>
<dbReference type="InterPro" id="IPR029058">
    <property type="entry name" value="AB_hydrolase_fold"/>
</dbReference>
<dbReference type="PANTHER" id="PTHR43194:SF2">
    <property type="entry name" value="PEROXISOMAL MEMBRANE PROTEIN LPX1"/>
    <property type="match status" value="1"/>
</dbReference>
<dbReference type="Gene3D" id="3.40.50.1820">
    <property type="entry name" value="alpha/beta hydrolase"/>
    <property type="match status" value="1"/>
</dbReference>
<dbReference type="Proteomes" id="UP000238220">
    <property type="component" value="Unassembled WGS sequence"/>
</dbReference>
<feature type="domain" description="Serine aminopeptidase S33" evidence="1">
    <location>
        <begin position="105"/>
        <end position="217"/>
    </location>
</feature>
<dbReference type="SUPFAM" id="SSF53474">
    <property type="entry name" value="alpha/beta-Hydrolases"/>
    <property type="match status" value="1"/>
</dbReference>
<dbReference type="InterPro" id="IPR022742">
    <property type="entry name" value="Hydrolase_4"/>
</dbReference>
<dbReference type="InterPro" id="IPR050228">
    <property type="entry name" value="Carboxylesterase_BioH"/>
</dbReference>
<dbReference type="OrthoDB" id="9799989at2"/>
<name>A0A2S5TJ52_9GAMM</name>
<dbReference type="RefSeq" id="WP_104229240.1">
    <property type="nucleotide sequence ID" value="NZ_PSNW01000002.1"/>
</dbReference>
<feature type="domain" description="Serine aminopeptidase S33" evidence="1">
    <location>
        <begin position="262"/>
        <end position="308"/>
    </location>
</feature>
<evidence type="ECO:0000313" key="3">
    <source>
        <dbReference type="Proteomes" id="UP000238220"/>
    </source>
</evidence>
<proteinExistence type="predicted"/>
<comment type="caution">
    <text evidence="2">The sequence shown here is derived from an EMBL/GenBank/DDBJ whole genome shotgun (WGS) entry which is preliminary data.</text>
</comment>
<reference evidence="2 3" key="1">
    <citation type="submission" date="2018-02" db="EMBL/GenBank/DDBJ databases">
        <title>Genome sequencing of Solimonas sp. HR-BB.</title>
        <authorList>
            <person name="Lee Y."/>
            <person name="Jeon C.O."/>
        </authorList>
    </citation>
    <scope>NUCLEOTIDE SEQUENCE [LARGE SCALE GENOMIC DNA]</scope>
    <source>
        <strain evidence="2 3">HR-BB</strain>
    </source>
</reference>
<dbReference type="EMBL" id="PSNW01000002">
    <property type="protein sequence ID" value="PPE75014.1"/>
    <property type="molecule type" value="Genomic_DNA"/>
</dbReference>